<gene>
    <name evidence="2" type="ORF">N0V91_009613</name>
</gene>
<dbReference type="EMBL" id="JAPEVA010000111">
    <property type="protein sequence ID" value="KAJ4399240.1"/>
    <property type="molecule type" value="Genomic_DNA"/>
</dbReference>
<proteinExistence type="predicted"/>
<accession>A0A9W8Z6S0</accession>
<protein>
    <submittedName>
        <fullName evidence="2">Uncharacterized protein</fullName>
    </submittedName>
</protein>
<sequence>MSEPAATSKYSSRSAKGKGSTSAAAPEPKCKKTDTALKSTPVRPASFSKQNRSKKGKKRGNSRKGSADNDDDDRYSDSSAEDDEVGNWISLDRDRKTGVLRERLWELLRGALHVLKRPNPLMLFSVFFDFSGIREELDKTNLMFQVLNKYELNENDEEDADLQNDGWKNSARDEFIYGYM</sequence>
<dbReference type="Proteomes" id="UP001140510">
    <property type="component" value="Unassembled WGS sequence"/>
</dbReference>
<reference evidence="2" key="1">
    <citation type="submission" date="2022-10" db="EMBL/GenBank/DDBJ databases">
        <title>Tapping the CABI collections for fungal endophytes: first genome assemblies for Collariella, Neodidymelliopsis, Ascochyta clinopodiicola, Didymella pomorum, Didymosphaeria variabile, Neocosmospora piperis and Neocucurbitaria cava.</title>
        <authorList>
            <person name="Hill R."/>
        </authorList>
    </citation>
    <scope>NUCLEOTIDE SEQUENCE</scope>
    <source>
        <strain evidence="2">IMI 355091</strain>
    </source>
</reference>
<feature type="compositionally biased region" description="Acidic residues" evidence="1">
    <location>
        <begin position="68"/>
        <end position="83"/>
    </location>
</feature>
<feature type="compositionally biased region" description="Low complexity" evidence="1">
    <location>
        <begin position="11"/>
        <end position="25"/>
    </location>
</feature>
<feature type="compositionally biased region" description="Basic residues" evidence="1">
    <location>
        <begin position="51"/>
        <end position="62"/>
    </location>
</feature>
<feature type="region of interest" description="Disordered" evidence="1">
    <location>
        <begin position="1"/>
        <end position="83"/>
    </location>
</feature>
<evidence type="ECO:0000313" key="3">
    <source>
        <dbReference type="Proteomes" id="UP001140510"/>
    </source>
</evidence>
<name>A0A9W8Z6S0_9PLEO</name>
<evidence type="ECO:0000313" key="2">
    <source>
        <dbReference type="EMBL" id="KAJ4399240.1"/>
    </source>
</evidence>
<keyword evidence="3" id="KW-1185">Reference proteome</keyword>
<evidence type="ECO:0000256" key="1">
    <source>
        <dbReference type="SAM" id="MobiDB-lite"/>
    </source>
</evidence>
<comment type="caution">
    <text evidence="2">The sequence shown here is derived from an EMBL/GenBank/DDBJ whole genome shotgun (WGS) entry which is preliminary data.</text>
</comment>
<organism evidence="2 3">
    <name type="scientific">Didymella pomorum</name>
    <dbReference type="NCBI Taxonomy" id="749634"/>
    <lineage>
        <taxon>Eukaryota</taxon>
        <taxon>Fungi</taxon>
        <taxon>Dikarya</taxon>
        <taxon>Ascomycota</taxon>
        <taxon>Pezizomycotina</taxon>
        <taxon>Dothideomycetes</taxon>
        <taxon>Pleosporomycetidae</taxon>
        <taxon>Pleosporales</taxon>
        <taxon>Pleosporineae</taxon>
        <taxon>Didymellaceae</taxon>
        <taxon>Didymella</taxon>
    </lineage>
</organism>
<dbReference type="AlphaFoldDB" id="A0A9W8Z6S0"/>